<dbReference type="InterPro" id="IPR029052">
    <property type="entry name" value="Metallo-depent_PP-like"/>
</dbReference>
<dbReference type="RefSeq" id="WP_129062491.1">
    <property type="nucleotide sequence ID" value="NZ_NXIE01000006.1"/>
</dbReference>
<dbReference type="SUPFAM" id="SSF56300">
    <property type="entry name" value="Metallo-dependent phosphatases"/>
    <property type="match status" value="1"/>
</dbReference>
<dbReference type="GO" id="GO:0008758">
    <property type="term" value="F:UDP-2,3-diacylglucosamine hydrolase activity"/>
    <property type="evidence" value="ECO:0007669"/>
    <property type="project" value="TreeGrafter"/>
</dbReference>
<name>A0A4Q1AQA1_9BACT</name>
<dbReference type="GO" id="GO:0009245">
    <property type="term" value="P:lipid A biosynthetic process"/>
    <property type="evidence" value="ECO:0007669"/>
    <property type="project" value="TreeGrafter"/>
</dbReference>
<reference evidence="7 8" key="1">
    <citation type="submission" date="2017-09" db="EMBL/GenBank/DDBJ databases">
        <title>Genomics of the genus Arcobacter.</title>
        <authorList>
            <person name="Perez-Cataluna A."/>
            <person name="Figueras M.J."/>
            <person name="Salas-Masso N."/>
        </authorList>
    </citation>
    <scope>NUCLEOTIDE SEQUENCE [LARGE SCALE GENOMIC DNA]</scope>
    <source>
        <strain evidence="7 8">F156-34</strain>
    </source>
</reference>
<dbReference type="OrthoDB" id="270739at2"/>
<evidence type="ECO:0000256" key="2">
    <source>
        <dbReference type="ARBA" id="ARBA00022519"/>
    </source>
</evidence>
<dbReference type="Pfam" id="PF00149">
    <property type="entry name" value="Metallophos"/>
    <property type="match status" value="1"/>
</dbReference>
<evidence type="ECO:0000256" key="4">
    <source>
        <dbReference type="ARBA" id="ARBA00023136"/>
    </source>
</evidence>
<dbReference type="GO" id="GO:0016020">
    <property type="term" value="C:membrane"/>
    <property type="evidence" value="ECO:0007669"/>
    <property type="project" value="GOC"/>
</dbReference>
<keyword evidence="2" id="KW-0997">Cell inner membrane</keyword>
<dbReference type="InterPro" id="IPR043461">
    <property type="entry name" value="LpxH-like"/>
</dbReference>
<keyword evidence="7" id="KW-0378">Hydrolase</keyword>
<evidence type="ECO:0000256" key="5">
    <source>
        <dbReference type="ARBA" id="ARBA00023211"/>
    </source>
</evidence>
<feature type="domain" description="Calcineurin-like phosphoesterase" evidence="6">
    <location>
        <begin position="11"/>
        <end position="197"/>
    </location>
</feature>
<keyword evidence="1" id="KW-1003">Cell membrane</keyword>
<dbReference type="Proteomes" id="UP000289718">
    <property type="component" value="Unassembled WGS sequence"/>
</dbReference>
<protein>
    <submittedName>
        <fullName evidence="7">UDP-2,3-diacylglucosamine hydrolase</fullName>
    </submittedName>
</protein>
<gene>
    <name evidence="7" type="ORF">CP965_12690</name>
</gene>
<accession>A0A4Q1AQA1</accession>
<dbReference type="PANTHER" id="PTHR34990:SF2">
    <property type="entry name" value="BLL8164 PROTEIN"/>
    <property type="match status" value="1"/>
</dbReference>
<dbReference type="GO" id="GO:0046872">
    <property type="term" value="F:metal ion binding"/>
    <property type="evidence" value="ECO:0007669"/>
    <property type="project" value="UniProtKB-KW"/>
</dbReference>
<keyword evidence="8" id="KW-1185">Reference proteome</keyword>
<organism evidence="7 8">
    <name type="scientific">Halarcobacter mediterraneus</name>
    <dbReference type="NCBI Taxonomy" id="2023153"/>
    <lineage>
        <taxon>Bacteria</taxon>
        <taxon>Pseudomonadati</taxon>
        <taxon>Campylobacterota</taxon>
        <taxon>Epsilonproteobacteria</taxon>
        <taxon>Campylobacterales</taxon>
        <taxon>Arcobacteraceae</taxon>
        <taxon>Halarcobacter</taxon>
    </lineage>
</organism>
<dbReference type="InterPro" id="IPR004843">
    <property type="entry name" value="Calcineurin-like_PHP"/>
</dbReference>
<proteinExistence type="predicted"/>
<evidence type="ECO:0000256" key="3">
    <source>
        <dbReference type="ARBA" id="ARBA00022723"/>
    </source>
</evidence>
<keyword evidence="4" id="KW-0472">Membrane</keyword>
<evidence type="ECO:0000256" key="1">
    <source>
        <dbReference type="ARBA" id="ARBA00022475"/>
    </source>
</evidence>
<dbReference type="AlphaFoldDB" id="A0A4Q1AQA1"/>
<dbReference type="PANTHER" id="PTHR34990">
    <property type="entry name" value="UDP-2,3-DIACYLGLUCOSAMINE HYDROLASE-RELATED"/>
    <property type="match status" value="1"/>
</dbReference>
<dbReference type="CDD" id="cd07398">
    <property type="entry name" value="MPP_YbbF-LpxH"/>
    <property type="match status" value="1"/>
</dbReference>
<comment type="caution">
    <text evidence="7">The sequence shown here is derived from an EMBL/GenBank/DDBJ whole genome shotgun (WGS) entry which is preliminary data.</text>
</comment>
<dbReference type="EMBL" id="NXIE01000006">
    <property type="protein sequence ID" value="RXK11622.1"/>
    <property type="molecule type" value="Genomic_DNA"/>
</dbReference>
<keyword evidence="3" id="KW-0479">Metal-binding</keyword>
<evidence type="ECO:0000259" key="6">
    <source>
        <dbReference type="Pfam" id="PF00149"/>
    </source>
</evidence>
<dbReference type="Gene3D" id="3.60.21.10">
    <property type="match status" value="1"/>
</dbReference>
<keyword evidence="5" id="KW-0464">Manganese</keyword>
<sequence length="232" mass="27460">MFLKIKENSIFVADSHFNDKNPELLSFLNLIVENKIKPSQLFLMGDIFDFISEESKYFIKKNIKIINLINELSKNIEVIYLEGNHDYNLKTLFPRVLVVKREQQPIYLQYKNNKIAMSHGDIFTPWHYNLYCKIIRNKPLLLFLNSIDFFSFISKAIENSLLKKTICNEMKDFNSFARKRLNCYKNADIVIEGHFHQGKQFSKNNKLYVNIPSLCCNKEYMIFDGEFKGKKL</sequence>
<evidence type="ECO:0000313" key="8">
    <source>
        <dbReference type="Proteomes" id="UP000289718"/>
    </source>
</evidence>
<evidence type="ECO:0000313" key="7">
    <source>
        <dbReference type="EMBL" id="RXK11622.1"/>
    </source>
</evidence>